<evidence type="ECO:0000259" key="2">
    <source>
        <dbReference type="Pfam" id="PF01882"/>
    </source>
</evidence>
<dbReference type="InterPro" id="IPR002881">
    <property type="entry name" value="DUF58"/>
</dbReference>
<accession>A0A8J3E2D6</accession>
<feature type="domain" description="DUF58" evidence="2">
    <location>
        <begin position="50"/>
        <end position="251"/>
    </location>
</feature>
<dbReference type="AlphaFoldDB" id="A0A8J3E2D6"/>
<dbReference type="PANTHER" id="PTHR33608:SF6">
    <property type="entry name" value="BLL2464 PROTEIN"/>
    <property type="match status" value="1"/>
</dbReference>
<sequence>MVVLRSRHEAEALAARLPPLLVQAERVAATVAQGVHGRRRVGSGDSFWQFRAYVPGDPVARIDWRETAKSERAYIRENEWEAAQSVWLWHDRSPSMNWRSERNLPTKGARASLLLLALAALLVRGGERVTLLGSGLPPAHGRAVLDRLALTIERAGEAVTGLPAVEPVPRHGSIVLIGDLLMPLEELHALLAGFAAAGVRGHLLQVLDPAEESLPFEGRVRFEGLEREGALLIARVDTVREEYQARLAAHQDGLAALARGHGWSLARHRTDQPPHRALLALYGMLSGGLPPGHDVQRHDMQRRDIQQTGT</sequence>
<dbReference type="EMBL" id="BMJQ01000002">
    <property type="protein sequence ID" value="GGF07651.1"/>
    <property type="molecule type" value="Genomic_DNA"/>
</dbReference>
<feature type="region of interest" description="Disordered" evidence="1">
    <location>
        <begin position="290"/>
        <end position="310"/>
    </location>
</feature>
<reference evidence="3" key="2">
    <citation type="submission" date="2020-09" db="EMBL/GenBank/DDBJ databases">
        <authorList>
            <person name="Sun Q."/>
            <person name="Zhou Y."/>
        </authorList>
    </citation>
    <scope>NUCLEOTIDE SEQUENCE</scope>
    <source>
        <strain evidence="3">CGMCC 1.15725</strain>
    </source>
</reference>
<evidence type="ECO:0000313" key="3">
    <source>
        <dbReference type="EMBL" id="GGF07651.1"/>
    </source>
</evidence>
<gene>
    <name evidence="3" type="ORF">GCM10011611_11390</name>
</gene>
<comment type="caution">
    <text evidence="3">The sequence shown here is derived from an EMBL/GenBank/DDBJ whole genome shotgun (WGS) entry which is preliminary data.</text>
</comment>
<protein>
    <recommendedName>
        <fullName evidence="2">DUF58 domain-containing protein</fullName>
    </recommendedName>
</protein>
<feature type="compositionally biased region" description="Basic and acidic residues" evidence="1">
    <location>
        <begin position="294"/>
        <end position="310"/>
    </location>
</feature>
<name>A0A8J3E2D6_9PROT</name>
<reference evidence="3" key="1">
    <citation type="journal article" date="2014" name="Int. J. Syst. Evol. Microbiol.">
        <title>Complete genome sequence of Corynebacterium casei LMG S-19264T (=DSM 44701T), isolated from a smear-ripened cheese.</title>
        <authorList>
            <consortium name="US DOE Joint Genome Institute (JGI-PGF)"/>
            <person name="Walter F."/>
            <person name="Albersmeier A."/>
            <person name="Kalinowski J."/>
            <person name="Ruckert C."/>
        </authorList>
    </citation>
    <scope>NUCLEOTIDE SEQUENCE</scope>
    <source>
        <strain evidence="3">CGMCC 1.15725</strain>
    </source>
</reference>
<dbReference type="Pfam" id="PF01882">
    <property type="entry name" value="DUF58"/>
    <property type="match status" value="1"/>
</dbReference>
<dbReference type="RefSeq" id="WP_189043381.1">
    <property type="nucleotide sequence ID" value="NZ_BMJQ01000002.1"/>
</dbReference>
<keyword evidence="4" id="KW-1185">Reference proteome</keyword>
<dbReference type="PANTHER" id="PTHR33608">
    <property type="entry name" value="BLL2464 PROTEIN"/>
    <property type="match status" value="1"/>
</dbReference>
<organism evidence="3 4">
    <name type="scientific">Aliidongia dinghuensis</name>
    <dbReference type="NCBI Taxonomy" id="1867774"/>
    <lineage>
        <taxon>Bacteria</taxon>
        <taxon>Pseudomonadati</taxon>
        <taxon>Pseudomonadota</taxon>
        <taxon>Alphaproteobacteria</taxon>
        <taxon>Rhodospirillales</taxon>
        <taxon>Dongiaceae</taxon>
        <taxon>Aliidongia</taxon>
    </lineage>
</organism>
<evidence type="ECO:0000256" key="1">
    <source>
        <dbReference type="SAM" id="MobiDB-lite"/>
    </source>
</evidence>
<evidence type="ECO:0000313" key="4">
    <source>
        <dbReference type="Proteomes" id="UP000646365"/>
    </source>
</evidence>
<dbReference type="Proteomes" id="UP000646365">
    <property type="component" value="Unassembled WGS sequence"/>
</dbReference>
<proteinExistence type="predicted"/>